<dbReference type="PANTHER" id="PTHR31361">
    <property type="entry name" value="BETA-GLUCAN SYNTHESIS-ASSOCIATED PROTEIN KRE6-RELATED"/>
    <property type="match status" value="1"/>
</dbReference>
<dbReference type="SUPFAM" id="SSF49899">
    <property type="entry name" value="Concanavalin A-like lectins/glucanases"/>
    <property type="match status" value="1"/>
</dbReference>
<dbReference type="AlphaFoldDB" id="G7E507"/>
<feature type="compositionally biased region" description="Basic and acidic residues" evidence="9">
    <location>
        <begin position="1"/>
        <end position="11"/>
    </location>
</feature>
<dbReference type="OrthoDB" id="412647at2759"/>
<dbReference type="EMBL" id="BABT02000146">
    <property type="protein sequence ID" value="GAA97917.1"/>
    <property type="molecule type" value="Genomic_DNA"/>
</dbReference>
<dbReference type="InParanoid" id="G7E507"/>
<dbReference type="STRING" id="764103.G7E507"/>
<keyword evidence="3" id="KW-0812">Transmembrane</keyword>
<dbReference type="PROSITE" id="PS51762">
    <property type="entry name" value="GH16_2"/>
    <property type="match status" value="1"/>
</dbReference>
<gene>
    <name evidence="11" type="primary">Mo04597</name>
    <name evidence="11" type="ORF">E5Q_04597</name>
</gene>
<dbReference type="HOGENOM" id="CLU_010811_1_0_1"/>
<dbReference type="Gene3D" id="2.60.120.200">
    <property type="match status" value="2"/>
</dbReference>
<dbReference type="InterPro" id="IPR005629">
    <property type="entry name" value="Skn1/Kre6/Sbg1"/>
</dbReference>
<proteinExistence type="inferred from homology"/>
<organism evidence="11 12">
    <name type="scientific">Mixia osmundae (strain CBS 9802 / IAM 14324 / JCM 22182 / KY 12970)</name>
    <dbReference type="NCBI Taxonomy" id="764103"/>
    <lineage>
        <taxon>Eukaryota</taxon>
        <taxon>Fungi</taxon>
        <taxon>Dikarya</taxon>
        <taxon>Basidiomycota</taxon>
        <taxon>Pucciniomycotina</taxon>
        <taxon>Mixiomycetes</taxon>
        <taxon>Mixiales</taxon>
        <taxon>Mixiaceae</taxon>
        <taxon>Mixia</taxon>
    </lineage>
</organism>
<keyword evidence="8" id="KW-0961">Cell wall biogenesis/degradation</keyword>
<evidence type="ECO:0000256" key="7">
    <source>
        <dbReference type="ARBA" id="ARBA00023180"/>
    </source>
</evidence>
<evidence type="ECO:0000256" key="1">
    <source>
        <dbReference type="ARBA" id="ARBA00004606"/>
    </source>
</evidence>
<dbReference type="Pfam" id="PF03935">
    <property type="entry name" value="SKN1_KRE6_Sbg1"/>
    <property type="match status" value="1"/>
</dbReference>
<dbReference type="InterPro" id="IPR013320">
    <property type="entry name" value="ConA-like_dom_sf"/>
</dbReference>
<evidence type="ECO:0000256" key="5">
    <source>
        <dbReference type="ARBA" id="ARBA00022989"/>
    </source>
</evidence>
<reference evidence="11 12" key="2">
    <citation type="journal article" date="2012" name="Open Biol.">
        <title>Characteristics of nucleosomes and linker DNA regions on the genome of the basidiomycete Mixia osmundae revealed by mono- and dinucleosome mapping.</title>
        <authorList>
            <person name="Nishida H."/>
            <person name="Kondo S."/>
            <person name="Matsumoto T."/>
            <person name="Suzuki Y."/>
            <person name="Yoshikawa H."/>
            <person name="Taylor T.D."/>
            <person name="Sugiyama J."/>
        </authorList>
    </citation>
    <scope>NUCLEOTIDE SEQUENCE [LARGE SCALE GENOMIC DNA]</scope>
    <source>
        <strain evidence="12">CBS 9802 / IAM 14324 / JCM 22182 / KY 12970</strain>
    </source>
</reference>
<evidence type="ECO:0000256" key="8">
    <source>
        <dbReference type="ARBA" id="ARBA00023316"/>
    </source>
</evidence>
<feature type="region of interest" description="Disordered" evidence="9">
    <location>
        <begin position="1"/>
        <end position="216"/>
    </location>
</feature>
<feature type="compositionally biased region" description="Low complexity" evidence="9">
    <location>
        <begin position="51"/>
        <end position="66"/>
    </location>
</feature>
<feature type="compositionally biased region" description="Polar residues" evidence="9">
    <location>
        <begin position="122"/>
        <end position="133"/>
    </location>
</feature>
<dbReference type="PANTHER" id="PTHR31361:SF15">
    <property type="entry name" value="GH16 DOMAIN-CONTAINING PROTEIN"/>
    <property type="match status" value="1"/>
</dbReference>
<comment type="caution">
    <text evidence="11">The sequence shown here is derived from an EMBL/GenBank/DDBJ whole genome shotgun (WGS) entry which is preliminary data.</text>
</comment>
<feature type="compositionally biased region" description="Low complexity" evidence="9">
    <location>
        <begin position="271"/>
        <end position="289"/>
    </location>
</feature>
<keyword evidence="4" id="KW-0735">Signal-anchor</keyword>
<evidence type="ECO:0000256" key="3">
    <source>
        <dbReference type="ARBA" id="ARBA00022692"/>
    </source>
</evidence>
<feature type="compositionally biased region" description="Low complexity" evidence="9">
    <location>
        <begin position="12"/>
        <end position="22"/>
    </location>
</feature>
<protein>
    <recommendedName>
        <fullName evidence="10">GH16 domain-containing protein</fullName>
    </recommendedName>
</protein>
<reference evidence="11 12" key="1">
    <citation type="journal article" date="2011" name="J. Gen. Appl. Microbiol.">
        <title>Draft genome sequencing of the enigmatic basidiomycete Mixia osmundae.</title>
        <authorList>
            <person name="Nishida H."/>
            <person name="Nagatsuka Y."/>
            <person name="Sugiyama J."/>
        </authorList>
    </citation>
    <scope>NUCLEOTIDE SEQUENCE [LARGE SCALE GENOMIC DNA]</scope>
    <source>
        <strain evidence="12">CBS 9802 / IAM 14324 / JCM 22182 / KY 12970</strain>
    </source>
</reference>
<keyword evidence="5" id="KW-1133">Transmembrane helix</keyword>
<comment type="similarity">
    <text evidence="2">Belongs to the SKN1/KRE6 family.</text>
</comment>
<keyword evidence="12" id="KW-1185">Reference proteome</keyword>
<dbReference type="Proteomes" id="UP000009131">
    <property type="component" value="Unassembled WGS sequence"/>
</dbReference>
<keyword evidence="7" id="KW-0325">Glycoprotein</keyword>
<accession>G7E507</accession>
<dbReference type="GO" id="GO:0015926">
    <property type="term" value="F:glucosidase activity"/>
    <property type="evidence" value="ECO:0007669"/>
    <property type="project" value="TreeGrafter"/>
</dbReference>
<feature type="compositionally biased region" description="Polar residues" evidence="9">
    <location>
        <begin position="176"/>
        <end position="185"/>
    </location>
</feature>
<comment type="subcellular location">
    <subcellularLocation>
        <location evidence="1">Membrane</location>
        <topology evidence="1">Single-pass type II membrane protein</topology>
    </subcellularLocation>
</comment>
<keyword evidence="6" id="KW-0472">Membrane</keyword>
<name>G7E507_MIXOS</name>
<feature type="compositionally biased region" description="Low complexity" evidence="9">
    <location>
        <begin position="300"/>
        <end position="311"/>
    </location>
</feature>
<evidence type="ECO:0000256" key="6">
    <source>
        <dbReference type="ARBA" id="ARBA00023136"/>
    </source>
</evidence>
<feature type="domain" description="GH16" evidence="10">
    <location>
        <begin position="583"/>
        <end position="954"/>
    </location>
</feature>
<dbReference type="GO" id="GO:0005789">
    <property type="term" value="C:endoplasmic reticulum membrane"/>
    <property type="evidence" value="ECO:0007669"/>
    <property type="project" value="TreeGrafter"/>
</dbReference>
<sequence>MSHSPPDEPRSSESSASFTSIPQADSPGDVDTQYLQSAQARYARWTQEEQASASAGLPPGAALPASTSQAFTAAAIARSKEPASKTQSLASNSTEESDGTASHEYPPSSSSGSGSGSSNSGPTTRPQRTSRLSGQADPSQLSGSPSSRSSLSDARTGNGRPGARPRPASGAAGSSYNRPMSTGNTRPEHNKRSSLAGFLPAFQHNPQRSSVASATSSRAGVAPANALAQLSSGQLGGDYSRYSFGAGSYVPSANRMPNSTSSPMLSPPPGSNTQGSLSPSSSSFAAQSNVETSSIERAASPGPSVSGSTSPLITTSHGGTQAAQAAAAAAAISASPHFLRQYHHRNESSSATIPIDDQDFMLPALPYAEGRSRMASFAGDSVHSSEGYGSKHWGAMSSHSRPQSMDSTTMRSVIGGMPSRQSMADVLAQTATTDRLLWDPANEEEDDYLHHPTKEDYAIRSKKLGSLYSDGGASGYSSTKLLLSLPPGTMAEKEADDGKHYHGFWGTISRRGLINLISIVCLIGGLLALFLGWPLAVYANGVPLDYLGGFNVGGTNATGQVASIPQLPSLIDRDTPKSAYTRTGIDGADYSLVFSDEFEQDGRTFWPGDDPFWEAMDFNYYATYNLEWDDPDAIITKDGSLQITMSQQDLHNLAYRSGFLSSWNKFCFTGGYVEVSVSLPGNSHVYGFWPAVWMMGNLGRAGYGATNDGVWPYSYNDCGDTTYYGTLARQHDASGVPAAALTSGSQDYGGVLSYLPGQKLSACTCSTANIPDDHPGPAVNVGRGAPEIDILEAQVDPSGVGSASQSMSVAPFDAAYNWNNVTDLLIVNTTGTELNKYKGSITQESASAVTLLDAVSYNGVKYQSFGVEYQPGSTADSGISWTVGGAQTWRLEASAMGPNAETMIATRPISQEPMYIMINFGISTKFQGIPEYTKLTFPSTMYIDYVRVYQRTDSYNVGCDPPDYPTTAYINSHLEAYDNVNRTTWAQAGYTKPVNSRNGTC</sequence>
<evidence type="ECO:0000256" key="4">
    <source>
        <dbReference type="ARBA" id="ARBA00022968"/>
    </source>
</evidence>
<feature type="region of interest" description="Disordered" evidence="9">
    <location>
        <begin position="254"/>
        <end position="319"/>
    </location>
</feature>
<dbReference type="GO" id="GO:0005886">
    <property type="term" value="C:plasma membrane"/>
    <property type="evidence" value="ECO:0007669"/>
    <property type="project" value="TreeGrafter"/>
</dbReference>
<evidence type="ECO:0000313" key="12">
    <source>
        <dbReference type="Proteomes" id="UP000009131"/>
    </source>
</evidence>
<dbReference type="GO" id="GO:0006078">
    <property type="term" value="P:(1-&gt;6)-beta-D-glucan biosynthetic process"/>
    <property type="evidence" value="ECO:0007669"/>
    <property type="project" value="TreeGrafter"/>
</dbReference>
<feature type="compositionally biased region" description="Low complexity" evidence="9">
    <location>
        <begin position="108"/>
        <end position="121"/>
    </location>
</feature>
<evidence type="ECO:0000259" key="10">
    <source>
        <dbReference type="PROSITE" id="PS51762"/>
    </source>
</evidence>
<feature type="compositionally biased region" description="Low complexity" evidence="9">
    <location>
        <begin position="136"/>
        <end position="175"/>
    </location>
</feature>
<feature type="compositionally biased region" description="Polar residues" evidence="9">
    <location>
        <begin position="84"/>
        <end position="94"/>
    </location>
</feature>
<dbReference type="InterPro" id="IPR000757">
    <property type="entry name" value="Beta-glucanase-like"/>
</dbReference>
<evidence type="ECO:0000256" key="9">
    <source>
        <dbReference type="SAM" id="MobiDB-lite"/>
    </source>
</evidence>
<feature type="compositionally biased region" description="Polar residues" evidence="9">
    <location>
        <begin position="255"/>
        <end position="264"/>
    </location>
</feature>
<dbReference type="GO" id="GO:0031505">
    <property type="term" value="P:fungal-type cell wall organization"/>
    <property type="evidence" value="ECO:0007669"/>
    <property type="project" value="TreeGrafter"/>
</dbReference>
<dbReference type="eggNOG" id="ENOG502QR13">
    <property type="taxonomic scope" value="Eukaryota"/>
</dbReference>
<evidence type="ECO:0000313" key="11">
    <source>
        <dbReference type="EMBL" id="GAA97917.1"/>
    </source>
</evidence>
<evidence type="ECO:0000256" key="2">
    <source>
        <dbReference type="ARBA" id="ARBA00010962"/>
    </source>
</evidence>